<keyword evidence="6" id="KW-1185">Reference proteome</keyword>
<dbReference type="Proteomes" id="UP000183253">
    <property type="component" value="Unassembled WGS sequence"/>
</dbReference>
<name>A0A1H3XIM1_9BACT</name>
<dbReference type="PROSITE" id="PS00198">
    <property type="entry name" value="4FE4S_FER_1"/>
    <property type="match status" value="2"/>
</dbReference>
<organism evidence="5 6">
    <name type="scientific">Alistipes timonensis JC136</name>
    <dbReference type="NCBI Taxonomy" id="1033731"/>
    <lineage>
        <taxon>Bacteria</taxon>
        <taxon>Pseudomonadati</taxon>
        <taxon>Bacteroidota</taxon>
        <taxon>Bacteroidia</taxon>
        <taxon>Bacteroidales</taxon>
        <taxon>Rikenellaceae</taxon>
        <taxon>Alistipes</taxon>
    </lineage>
</organism>
<feature type="domain" description="4Fe-4S ferredoxin-type" evidence="4">
    <location>
        <begin position="6"/>
        <end position="35"/>
    </location>
</feature>
<dbReference type="AlphaFoldDB" id="A0A1H3XIM1"/>
<evidence type="ECO:0000313" key="6">
    <source>
        <dbReference type="Proteomes" id="UP000183253"/>
    </source>
</evidence>
<evidence type="ECO:0000256" key="3">
    <source>
        <dbReference type="ARBA" id="ARBA00023014"/>
    </source>
</evidence>
<keyword evidence="2" id="KW-0408">Iron</keyword>
<evidence type="ECO:0000259" key="4">
    <source>
        <dbReference type="PROSITE" id="PS51379"/>
    </source>
</evidence>
<dbReference type="EMBL" id="FNRI01000001">
    <property type="protein sequence ID" value="SDZ98398.1"/>
    <property type="molecule type" value="Genomic_DNA"/>
</dbReference>
<dbReference type="InterPro" id="IPR017900">
    <property type="entry name" value="4Fe4S_Fe_S_CS"/>
</dbReference>
<evidence type="ECO:0000313" key="5">
    <source>
        <dbReference type="EMBL" id="SDZ98398.1"/>
    </source>
</evidence>
<dbReference type="SUPFAM" id="SSF54862">
    <property type="entry name" value="4Fe-4S ferredoxins"/>
    <property type="match status" value="1"/>
</dbReference>
<gene>
    <name evidence="5" type="ORF">SAMN05444145_101210</name>
</gene>
<reference evidence="5 6" key="1">
    <citation type="submission" date="2016-10" db="EMBL/GenBank/DDBJ databases">
        <authorList>
            <person name="de Groot N.N."/>
        </authorList>
    </citation>
    <scope>NUCLEOTIDE SEQUENCE [LARGE SCALE GENOMIC DNA]</scope>
    <source>
        <strain evidence="5 6">DSM 25383</strain>
    </source>
</reference>
<evidence type="ECO:0000256" key="2">
    <source>
        <dbReference type="ARBA" id="ARBA00023004"/>
    </source>
</evidence>
<dbReference type="PANTHER" id="PTHR43122:SF2">
    <property type="entry name" value="FERREDOXIN SUBUNIT OF PYRUVATE:FLAVODOXIN OXIDOREDUCTASE"/>
    <property type="match status" value="1"/>
</dbReference>
<dbReference type="STRING" id="1033731.SAMN05444145_101210"/>
<dbReference type="InterPro" id="IPR017896">
    <property type="entry name" value="4Fe4S_Fe-S-bd"/>
</dbReference>
<keyword evidence="3" id="KW-0411">Iron-sulfur</keyword>
<dbReference type="Gene3D" id="3.30.70.20">
    <property type="match status" value="1"/>
</dbReference>
<dbReference type="OrthoDB" id="9804603at2"/>
<sequence>MAKIKGTIVVDKERCKGCGVCASACPCDVLALSAEVNSKGYPVAWMANPDACTGCASCAVICPDSVITVYRQKFE</sequence>
<dbReference type="RefSeq" id="WP_010259342.1">
    <property type="nucleotide sequence ID" value="NZ_CAEG01000001.1"/>
</dbReference>
<accession>A0A1H3XIM1</accession>
<dbReference type="GO" id="GO:0051536">
    <property type="term" value="F:iron-sulfur cluster binding"/>
    <property type="evidence" value="ECO:0007669"/>
    <property type="project" value="UniProtKB-KW"/>
</dbReference>
<evidence type="ECO:0000256" key="1">
    <source>
        <dbReference type="ARBA" id="ARBA00022723"/>
    </source>
</evidence>
<proteinExistence type="predicted"/>
<dbReference type="Pfam" id="PF12838">
    <property type="entry name" value="Fer4_7"/>
    <property type="match status" value="1"/>
</dbReference>
<protein>
    <submittedName>
        <fullName evidence="5">2-oxoglutarate ferredoxin oxidoreductase subunit delta</fullName>
    </submittedName>
</protein>
<dbReference type="GO" id="GO:0046872">
    <property type="term" value="F:metal ion binding"/>
    <property type="evidence" value="ECO:0007669"/>
    <property type="project" value="UniProtKB-KW"/>
</dbReference>
<dbReference type="GeneID" id="78178516"/>
<keyword evidence="1" id="KW-0479">Metal-binding</keyword>
<dbReference type="PROSITE" id="PS51379">
    <property type="entry name" value="4FE4S_FER_2"/>
    <property type="match status" value="2"/>
</dbReference>
<dbReference type="PANTHER" id="PTHR43122">
    <property type="entry name" value="FERREDOXIN SUBUNIT OF PYRUVATE:FLAVODOXIN OXIDOREDUCTASE-RELATED"/>
    <property type="match status" value="1"/>
</dbReference>
<feature type="domain" description="4Fe-4S ferredoxin-type" evidence="4">
    <location>
        <begin position="43"/>
        <end position="72"/>
    </location>
</feature>